<accession>A0AAN9K9Q4</accession>
<evidence type="ECO:0000313" key="3">
    <source>
        <dbReference type="Proteomes" id="UP001367508"/>
    </source>
</evidence>
<organism evidence="2 3">
    <name type="scientific">Canavalia gladiata</name>
    <name type="common">Sword bean</name>
    <name type="synonym">Dolichos gladiatus</name>
    <dbReference type="NCBI Taxonomy" id="3824"/>
    <lineage>
        <taxon>Eukaryota</taxon>
        <taxon>Viridiplantae</taxon>
        <taxon>Streptophyta</taxon>
        <taxon>Embryophyta</taxon>
        <taxon>Tracheophyta</taxon>
        <taxon>Spermatophyta</taxon>
        <taxon>Magnoliopsida</taxon>
        <taxon>eudicotyledons</taxon>
        <taxon>Gunneridae</taxon>
        <taxon>Pentapetalae</taxon>
        <taxon>rosids</taxon>
        <taxon>fabids</taxon>
        <taxon>Fabales</taxon>
        <taxon>Fabaceae</taxon>
        <taxon>Papilionoideae</taxon>
        <taxon>50 kb inversion clade</taxon>
        <taxon>NPAAA clade</taxon>
        <taxon>indigoferoid/millettioid clade</taxon>
        <taxon>Phaseoleae</taxon>
        <taxon>Canavalia</taxon>
    </lineage>
</organism>
<sequence length="170" mass="19792">MWVSTTWSMHISAVVALCLERLILRLKLLDQGSSSPPVLLGSSLTDMHAKIFTVFILWPYFSSAYFWASAQRYRHVIAMPTEVALYYYQLIASLPEHYEMLIAKQTNFILIDHTYLPGIIPHHIATDELEQKSKRIKSFKQDEERTNRFSHLNRLWQGCDVNKGESYQVV</sequence>
<evidence type="ECO:0000313" key="2">
    <source>
        <dbReference type="EMBL" id="KAK7313840.1"/>
    </source>
</evidence>
<dbReference type="Proteomes" id="UP001367508">
    <property type="component" value="Unassembled WGS sequence"/>
</dbReference>
<proteinExistence type="predicted"/>
<protein>
    <submittedName>
        <fullName evidence="2">Uncharacterized protein</fullName>
    </submittedName>
</protein>
<keyword evidence="3" id="KW-1185">Reference proteome</keyword>
<dbReference type="EMBL" id="JAYMYQ010000009">
    <property type="protein sequence ID" value="KAK7313840.1"/>
    <property type="molecule type" value="Genomic_DNA"/>
</dbReference>
<keyword evidence="1" id="KW-0472">Membrane</keyword>
<gene>
    <name evidence="2" type="ORF">VNO77_39042</name>
</gene>
<keyword evidence="1" id="KW-0812">Transmembrane</keyword>
<comment type="caution">
    <text evidence="2">The sequence shown here is derived from an EMBL/GenBank/DDBJ whole genome shotgun (WGS) entry which is preliminary data.</text>
</comment>
<dbReference type="AlphaFoldDB" id="A0AAN9K9Q4"/>
<feature type="transmembrane region" description="Helical" evidence="1">
    <location>
        <begin position="49"/>
        <end position="68"/>
    </location>
</feature>
<reference evidence="2 3" key="1">
    <citation type="submission" date="2024-01" db="EMBL/GenBank/DDBJ databases">
        <title>The genomes of 5 underutilized Papilionoideae crops provide insights into root nodulation and disease resistanc.</title>
        <authorList>
            <person name="Jiang F."/>
        </authorList>
    </citation>
    <scope>NUCLEOTIDE SEQUENCE [LARGE SCALE GENOMIC DNA]</scope>
    <source>
        <strain evidence="2">LVBAO_FW01</strain>
        <tissue evidence="2">Leaves</tissue>
    </source>
</reference>
<keyword evidence="1" id="KW-1133">Transmembrane helix</keyword>
<name>A0AAN9K9Q4_CANGL</name>
<evidence type="ECO:0000256" key="1">
    <source>
        <dbReference type="SAM" id="Phobius"/>
    </source>
</evidence>